<keyword evidence="6 9" id="KW-1133">Transmembrane helix</keyword>
<name>A0A267GTB5_9PLAT</name>
<keyword evidence="12" id="KW-1185">Reference proteome</keyword>
<dbReference type="GO" id="GO:0005789">
    <property type="term" value="C:endoplasmic reticulum membrane"/>
    <property type="evidence" value="ECO:0007669"/>
    <property type="project" value="UniProtKB-SubCell"/>
</dbReference>
<dbReference type="InterPro" id="IPR016964">
    <property type="entry name" value="Sigma2_recept"/>
</dbReference>
<gene>
    <name evidence="11" type="ORF">BOX15_Mlig015329g2</name>
</gene>
<dbReference type="PANTHER" id="PTHR31204">
    <property type="entry name" value="SIGMA INTRACELLULAR RECEPTOR 2"/>
    <property type="match status" value="1"/>
</dbReference>
<feature type="domain" description="EXPERA" evidence="10">
    <location>
        <begin position="5"/>
        <end position="150"/>
    </location>
</feature>
<dbReference type="InterPro" id="IPR051987">
    <property type="entry name" value="Sigma-2_receptor-like"/>
</dbReference>
<evidence type="ECO:0000256" key="8">
    <source>
        <dbReference type="ARBA" id="ARBA00031073"/>
    </source>
</evidence>
<protein>
    <recommendedName>
        <fullName evidence="3">Sigma intracellular receptor 2</fullName>
    </recommendedName>
    <alternativeName>
        <fullName evidence="8">Transmembrane protein 97</fullName>
    </alternativeName>
</protein>
<evidence type="ECO:0000256" key="3">
    <source>
        <dbReference type="ARBA" id="ARBA00018102"/>
    </source>
</evidence>
<evidence type="ECO:0000259" key="10">
    <source>
        <dbReference type="PROSITE" id="PS51751"/>
    </source>
</evidence>
<keyword evidence="5" id="KW-0256">Endoplasmic reticulum</keyword>
<accession>A0A267GTB5</accession>
<dbReference type="STRING" id="282301.A0A267GTB5"/>
<dbReference type="PROSITE" id="PS51751">
    <property type="entry name" value="EXPERA"/>
    <property type="match status" value="1"/>
</dbReference>
<dbReference type="InterPro" id="IPR033118">
    <property type="entry name" value="EXPERA"/>
</dbReference>
<comment type="subcellular location">
    <subcellularLocation>
        <location evidence="1">Endoplasmic reticulum membrane</location>
        <topology evidence="1">Multi-pass membrane protein</topology>
    </subcellularLocation>
</comment>
<reference evidence="11 12" key="1">
    <citation type="submission" date="2017-06" db="EMBL/GenBank/DDBJ databases">
        <title>A platform for efficient transgenesis in Macrostomum lignano, a flatworm model organism for stem cell research.</title>
        <authorList>
            <person name="Berezikov E."/>
        </authorList>
    </citation>
    <scope>NUCLEOTIDE SEQUENCE [LARGE SCALE GENOMIC DNA]</scope>
    <source>
        <strain evidence="11">DV1</strain>
        <tissue evidence="11">Whole organism</tissue>
    </source>
</reference>
<evidence type="ECO:0000256" key="1">
    <source>
        <dbReference type="ARBA" id="ARBA00004477"/>
    </source>
</evidence>
<evidence type="ECO:0000256" key="9">
    <source>
        <dbReference type="PIRNR" id="PIRNR031032"/>
    </source>
</evidence>
<evidence type="ECO:0000313" key="11">
    <source>
        <dbReference type="EMBL" id="PAA88674.1"/>
    </source>
</evidence>
<dbReference type="PIRSF" id="PIRSF031032">
    <property type="entry name" value="TMP_97_prd"/>
    <property type="match status" value="1"/>
</dbReference>
<evidence type="ECO:0000313" key="12">
    <source>
        <dbReference type="Proteomes" id="UP000215902"/>
    </source>
</evidence>
<dbReference type="Pfam" id="PF05241">
    <property type="entry name" value="EBP"/>
    <property type="match status" value="1"/>
</dbReference>
<feature type="transmembrane region" description="Helical" evidence="9">
    <location>
        <begin position="135"/>
        <end position="159"/>
    </location>
</feature>
<dbReference type="PANTHER" id="PTHR31204:SF1">
    <property type="entry name" value="SIGMA INTRACELLULAR RECEPTOR 2"/>
    <property type="match status" value="1"/>
</dbReference>
<proteinExistence type="inferred from homology"/>
<dbReference type="OrthoDB" id="433124at2759"/>
<evidence type="ECO:0000256" key="5">
    <source>
        <dbReference type="ARBA" id="ARBA00022824"/>
    </source>
</evidence>
<dbReference type="EMBL" id="NIVC01000179">
    <property type="protein sequence ID" value="PAA88674.1"/>
    <property type="molecule type" value="Genomic_DNA"/>
</dbReference>
<feature type="transmembrane region" description="Helical" evidence="9">
    <location>
        <begin position="7"/>
        <end position="29"/>
    </location>
</feature>
<keyword evidence="4 9" id="KW-0812">Transmembrane</keyword>
<evidence type="ECO:0000256" key="4">
    <source>
        <dbReference type="ARBA" id="ARBA00022692"/>
    </source>
</evidence>
<comment type="similarity">
    <text evidence="2">Belongs to the TMEM97/sigma-2 receptor family.</text>
</comment>
<feature type="transmembrane region" description="Helical" evidence="9">
    <location>
        <begin position="60"/>
        <end position="84"/>
    </location>
</feature>
<feature type="transmembrane region" description="Helical" evidence="9">
    <location>
        <begin position="96"/>
        <end position="115"/>
    </location>
</feature>
<evidence type="ECO:0000256" key="6">
    <source>
        <dbReference type="ARBA" id="ARBA00022989"/>
    </source>
</evidence>
<organism evidence="11 12">
    <name type="scientific">Macrostomum lignano</name>
    <dbReference type="NCBI Taxonomy" id="282301"/>
    <lineage>
        <taxon>Eukaryota</taxon>
        <taxon>Metazoa</taxon>
        <taxon>Spiralia</taxon>
        <taxon>Lophotrochozoa</taxon>
        <taxon>Platyhelminthes</taxon>
        <taxon>Rhabditophora</taxon>
        <taxon>Macrostomorpha</taxon>
        <taxon>Macrostomida</taxon>
        <taxon>Macrostomidae</taxon>
        <taxon>Macrostomum</taxon>
    </lineage>
</organism>
<keyword evidence="7 9" id="KW-0472">Membrane</keyword>
<sequence length="172" mass="19747">MERLWDAFFALYFIIHIPILVLFDAQVVLPSWLFPDVLRNMTAEYGRVIKDSMVLKPPAWYKSLCVCEITFQAPLIFLCTYAFVLGGRRWIRIPAIIYGTHVATTLIPILAHIGYHDFTGETPQGPETLDDRLKVAGIYLPWFVWPALLVWRMCVSPFYSGQASATNKRKAH</sequence>
<evidence type="ECO:0000256" key="7">
    <source>
        <dbReference type="ARBA" id="ARBA00023136"/>
    </source>
</evidence>
<comment type="caution">
    <text evidence="11">The sequence shown here is derived from an EMBL/GenBank/DDBJ whole genome shotgun (WGS) entry which is preliminary data.</text>
</comment>
<dbReference type="Proteomes" id="UP000215902">
    <property type="component" value="Unassembled WGS sequence"/>
</dbReference>
<evidence type="ECO:0000256" key="2">
    <source>
        <dbReference type="ARBA" id="ARBA00009096"/>
    </source>
</evidence>
<dbReference type="AlphaFoldDB" id="A0A267GTB5"/>